<dbReference type="GO" id="GO:0009507">
    <property type="term" value="C:chloroplast"/>
    <property type="evidence" value="ECO:0007669"/>
    <property type="project" value="UniProtKB-SubCell"/>
</dbReference>
<evidence type="ECO:0000256" key="3">
    <source>
        <dbReference type="ARBA" id="ARBA00022528"/>
    </source>
</evidence>
<dbReference type="SUPFAM" id="SSF50104">
    <property type="entry name" value="Translation proteins SH3-like domain"/>
    <property type="match status" value="1"/>
</dbReference>
<dbReference type="GO" id="GO:0005762">
    <property type="term" value="C:mitochondrial large ribosomal subunit"/>
    <property type="evidence" value="ECO:0007669"/>
    <property type="project" value="TreeGrafter"/>
</dbReference>
<dbReference type="OrthoDB" id="432645at2759"/>
<dbReference type="Gene3D" id="2.30.30.790">
    <property type="match status" value="1"/>
</dbReference>
<reference evidence="8 9" key="1">
    <citation type="journal article" date="2010" name="Nature">
        <title>The Ectocarpus genome and the independent evolution of multicellularity in brown algae.</title>
        <authorList>
            <person name="Cock J.M."/>
            <person name="Sterck L."/>
            <person name="Rouze P."/>
            <person name="Scornet D."/>
            <person name="Allen A.E."/>
            <person name="Amoutzias G."/>
            <person name="Anthouard V."/>
            <person name="Artiguenave F."/>
            <person name="Aury J.M."/>
            <person name="Badger J.H."/>
            <person name="Beszteri B."/>
            <person name="Billiau K."/>
            <person name="Bonnet E."/>
            <person name="Bothwell J.H."/>
            <person name="Bowler C."/>
            <person name="Boyen C."/>
            <person name="Brownlee C."/>
            <person name="Carrano C.J."/>
            <person name="Charrier B."/>
            <person name="Cho G.Y."/>
            <person name="Coelho S.M."/>
            <person name="Collen J."/>
            <person name="Corre E."/>
            <person name="Da Silva C."/>
            <person name="Delage L."/>
            <person name="Delaroque N."/>
            <person name="Dittami S.M."/>
            <person name="Doulbeau S."/>
            <person name="Elias M."/>
            <person name="Farnham G."/>
            <person name="Gachon C.M."/>
            <person name="Gschloessl B."/>
            <person name="Heesch S."/>
            <person name="Jabbari K."/>
            <person name="Jubin C."/>
            <person name="Kawai H."/>
            <person name="Kimura K."/>
            <person name="Kloareg B."/>
            <person name="Kupper F.C."/>
            <person name="Lang D."/>
            <person name="Le Bail A."/>
            <person name="Leblanc C."/>
            <person name="Lerouge P."/>
            <person name="Lohr M."/>
            <person name="Lopez P.J."/>
            <person name="Martens C."/>
            <person name="Maumus F."/>
            <person name="Michel G."/>
            <person name="Miranda-Saavedra D."/>
            <person name="Morales J."/>
            <person name="Moreau H."/>
            <person name="Motomura T."/>
            <person name="Nagasato C."/>
            <person name="Napoli C.A."/>
            <person name="Nelson D.R."/>
            <person name="Nyvall-Collen P."/>
            <person name="Peters A.F."/>
            <person name="Pommier C."/>
            <person name="Potin P."/>
            <person name="Poulain J."/>
            <person name="Quesneville H."/>
            <person name="Read B."/>
            <person name="Rensing S.A."/>
            <person name="Ritter A."/>
            <person name="Rousvoal S."/>
            <person name="Samanta M."/>
            <person name="Samson G."/>
            <person name="Schroeder D.C."/>
            <person name="Segurens B."/>
            <person name="Strittmatter M."/>
            <person name="Tonon T."/>
            <person name="Tregear J.W."/>
            <person name="Valentin K."/>
            <person name="von Dassow P."/>
            <person name="Yamagishi T."/>
            <person name="Van de Peer Y."/>
            <person name="Wincker P."/>
        </authorList>
    </citation>
    <scope>NUCLEOTIDE SEQUENCE [LARGE SCALE GENOMIC DNA]</scope>
    <source>
        <strain evidence="9">Ec32 / CCAP1310/4</strain>
    </source>
</reference>
<protein>
    <recommendedName>
        <fullName evidence="7">50S ribosomal protein L19, chloroplastic</fullName>
    </recommendedName>
</protein>
<evidence type="ECO:0000313" key="9">
    <source>
        <dbReference type="Proteomes" id="UP000002630"/>
    </source>
</evidence>
<dbReference type="InterPro" id="IPR038657">
    <property type="entry name" value="Ribosomal_bL19_sf"/>
</dbReference>
<name>D7FKS2_ECTSI</name>
<dbReference type="STRING" id="2880.D7FKS2"/>
<evidence type="ECO:0000256" key="5">
    <source>
        <dbReference type="ARBA" id="ARBA00022980"/>
    </source>
</evidence>
<dbReference type="GO" id="GO:0006412">
    <property type="term" value="P:translation"/>
    <property type="evidence" value="ECO:0007669"/>
    <property type="project" value="InterPro"/>
</dbReference>
<evidence type="ECO:0000256" key="7">
    <source>
        <dbReference type="ARBA" id="ARBA00035376"/>
    </source>
</evidence>
<dbReference type="InterPro" id="IPR001857">
    <property type="entry name" value="Ribosomal_bL19"/>
</dbReference>
<accession>D7FKS2</accession>
<evidence type="ECO:0000256" key="1">
    <source>
        <dbReference type="ARBA" id="ARBA00004229"/>
    </source>
</evidence>
<dbReference type="EMBL" id="FN649736">
    <property type="protein sequence ID" value="CBJ29471.1"/>
    <property type="molecule type" value="Genomic_DNA"/>
</dbReference>
<proteinExistence type="inferred from homology"/>
<keyword evidence="9" id="KW-1185">Reference proteome</keyword>
<comment type="subcellular location">
    <subcellularLocation>
        <location evidence="1">Plastid</location>
        <location evidence="1">Chloroplast</location>
    </subcellularLocation>
</comment>
<keyword evidence="4" id="KW-0934">Plastid</keyword>
<dbReference type="InParanoid" id="D7FKS2"/>
<keyword evidence="6" id="KW-0687">Ribonucleoprotein</keyword>
<evidence type="ECO:0000256" key="2">
    <source>
        <dbReference type="ARBA" id="ARBA00005781"/>
    </source>
</evidence>
<dbReference type="EMBL" id="FN648046">
    <property type="protein sequence ID" value="CBJ29471.1"/>
    <property type="molecule type" value="Genomic_DNA"/>
</dbReference>
<organism evidence="8 9">
    <name type="scientific">Ectocarpus siliculosus</name>
    <name type="common">Brown alga</name>
    <name type="synonym">Conferva siliculosa</name>
    <dbReference type="NCBI Taxonomy" id="2880"/>
    <lineage>
        <taxon>Eukaryota</taxon>
        <taxon>Sar</taxon>
        <taxon>Stramenopiles</taxon>
        <taxon>Ochrophyta</taxon>
        <taxon>PX clade</taxon>
        <taxon>Phaeophyceae</taxon>
        <taxon>Ectocarpales</taxon>
        <taxon>Ectocarpaceae</taxon>
        <taxon>Ectocarpus</taxon>
    </lineage>
</organism>
<comment type="similarity">
    <text evidence="2">Belongs to the bacterial ribosomal protein bL19 family.</text>
</comment>
<dbReference type="eggNOG" id="ENOG502S8N4">
    <property type="taxonomic scope" value="Eukaryota"/>
</dbReference>
<dbReference type="Proteomes" id="UP000002630">
    <property type="component" value="Linkage Group LG11"/>
</dbReference>
<dbReference type="PANTHER" id="PTHR15680">
    <property type="entry name" value="RIBOSOMAL PROTEIN L19"/>
    <property type="match status" value="1"/>
</dbReference>
<dbReference type="InterPro" id="IPR008991">
    <property type="entry name" value="Translation_prot_SH3-like_sf"/>
</dbReference>
<evidence type="ECO:0000256" key="4">
    <source>
        <dbReference type="ARBA" id="ARBA00022640"/>
    </source>
</evidence>
<dbReference type="AlphaFoldDB" id="D7FKS2"/>
<keyword evidence="5" id="KW-0689">Ribosomal protein</keyword>
<dbReference type="Pfam" id="PF01245">
    <property type="entry name" value="Ribosomal_L19"/>
    <property type="match status" value="1"/>
</dbReference>
<sequence length="221" mass="24526">MLCNTACRLATRLVGSRERGVVAISRNLAVHEAASSHLPSAAAGGSRAPGEASAGRWRWASMQATQTAVEGITLNVDEKVQRLKHRIPQKRASFLLNELRQEQRNGERCELPDMKIGDAIEVTMYANKKATRTSQVRGVLLRKVNKGIDSSILLRDVINGNPVEHHIPLFSPLIQSVEVMETAFIYQGKLRGKRVRPARIYYIRDLDQKLYRITGGGGSDN</sequence>
<evidence type="ECO:0000256" key="6">
    <source>
        <dbReference type="ARBA" id="ARBA00023274"/>
    </source>
</evidence>
<gene>
    <name evidence="8" type="ORF">Esi_0147_0074</name>
</gene>
<evidence type="ECO:0000313" key="8">
    <source>
        <dbReference type="EMBL" id="CBJ29471.1"/>
    </source>
</evidence>
<dbReference type="GO" id="GO:0003735">
    <property type="term" value="F:structural constituent of ribosome"/>
    <property type="evidence" value="ECO:0007669"/>
    <property type="project" value="InterPro"/>
</dbReference>
<keyword evidence="3" id="KW-0150">Chloroplast</keyword>
<dbReference type="PANTHER" id="PTHR15680:SF9">
    <property type="entry name" value="LARGE RIBOSOMAL SUBUNIT PROTEIN BL19M"/>
    <property type="match status" value="1"/>
</dbReference>